<reference evidence="1" key="1">
    <citation type="submission" date="2014-11" db="EMBL/GenBank/DDBJ databases">
        <authorList>
            <person name="Amaro Gonzalez C."/>
        </authorList>
    </citation>
    <scope>NUCLEOTIDE SEQUENCE</scope>
</reference>
<sequence>MLTPTLQGTFSKIILKIYFWKYF</sequence>
<dbReference type="EMBL" id="GBXM01070199">
    <property type="protein sequence ID" value="JAH38378.1"/>
    <property type="molecule type" value="Transcribed_RNA"/>
</dbReference>
<name>A0A0E9SD01_ANGAN</name>
<accession>A0A0E9SD01</accession>
<reference evidence="1" key="2">
    <citation type="journal article" date="2015" name="Fish Shellfish Immunol.">
        <title>Early steps in the European eel (Anguilla anguilla)-Vibrio vulnificus interaction in the gills: Role of the RtxA13 toxin.</title>
        <authorList>
            <person name="Callol A."/>
            <person name="Pajuelo D."/>
            <person name="Ebbesson L."/>
            <person name="Teles M."/>
            <person name="MacKenzie S."/>
            <person name="Amaro C."/>
        </authorList>
    </citation>
    <scope>NUCLEOTIDE SEQUENCE</scope>
</reference>
<evidence type="ECO:0000313" key="1">
    <source>
        <dbReference type="EMBL" id="JAH38378.1"/>
    </source>
</evidence>
<protein>
    <submittedName>
        <fullName evidence="1">Uncharacterized protein</fullName>
    </submittedName>
</protein>
<dbReference type="AlphaFoldDB" id="A0A0E9SD01"/>
<organism evidence="1">
    <name type="scientific">Anguilla anguilla</name>
    <name type="common">European freshwater eel</name>
    <name type="synonym">Muraena anguilla</name>
    <dbReference type="NCBI Taxonomy" id="7936"/>
    <lineage>
        <taxon>Eukaryota</taxon>
        <taxon>Metazoa</taxon>
        <taxon>Chordata</taxon>
        <taxon>Craniata</taxon>
        <taxon>Vertebrata</taxon>
        <taxon>Euteleostomi</taxon>
        <taxon>Actinopterygii</taxon>
        <taxon>Neopterygii</taxon>
        <taxon>Teleostei</taxon>
        <taxon>Anguilliformes</taxon>
        <taxon>Anguillidae</taxon>
        <taxon>Anguilla</taxon>
    </lineage>
</organism>
<proteinExistence type="predicted"/>